<dbReference type="PROSITE" id="PS51683">
    <property type="entry name" value="SAM_OMT_II"/>
    <property type="match status" value="1"/>
</dbReference>
<keyword evidence="1" id="KW-0489">Methyltransferase</keyword>
<dbReference type="CDD" id="cd02440">
    <property type="entry name" value="AdoMet_MTases"/>
    <property type="match status" value="1"/>
</dbReference>
<feature type="chain" id="PRO_5035178800" description="O-methyltransferase C-terminal domain-containing protein" evidence="4">
    <location>
        <begin position="22"/>
        <end position="417"/>
    </location>
</feature>
<dbReference type="InterPro" id="IPR036388">
    <property type="entry name" value="WH-like_DNA-bd_sf"/>
</dbReference>
<evidence type="ECO:0000256" key="3">
    <source>
        <dbReference type="ARBA" id="ARBA00022691"/>
    </source>
</evidence>
<dbReference type="OrthoDB" id="1606438at2759"/>
<name>A0A8J5XTY3_DIALT</name>
<dbReference type="GO" id="GO:0032259">
    <property type="term" value="P:methylation"/>
    <property type="evidence" value="ECO:0007669"/>
    <property type="project" value="UniProtKB-KW"/>
</dbReference>
<protein>
    <recommendedName>
        <fullName evidence="5">O-methyltransferase C-terminal domain-containing protein</fullName>
    </recommendedName>
</protein>
<evidence type="ECO:0000259" key="5">
    <source>
        <dbReference type="Pfam" id="PF00891"/>
    </source>
</evidence>
<dbReference type="Proteomes" id="UP000751190">
    <property type="component" value="Unassembled WGS sequence"/>
</dbReference>
<dbReference type="GO" id="GO:0008171">
    <property type="term" value="F:O-methyltransferase activity"/>
    <property type="evidence" value="ECO:0007669"/>
    <property type="project" value="InterPro"/>
</dbReference>
<dbReference type="InterPro" id="IPR016461">
    <property type="entry name" value="COMT-like"/>
</dbReference>
<keyword evidence="7" id="KW-1185">Reference proteome</keyword>
<reference evidence="6" key="1">
    <citation type="submission" date="2021-05" db="EMBL/GenBank/DDBJ databases">
        <title>The genome of the haptophyte Pavlova lutheri (Diacronema luteri, Pavlovales) - a model for lipid biosynthesis in eukaryotic algae.</title>
        <authorList>
            <person name="Hulatt C.J."/>
            <person name="Posewitz M.C."/>
        </authorList>
    </citation>
    <scope>NUCLEOTIDE SEQUENCE</scope>
    <source>
        <strain evidence="6">NIVA-4/92</strain>
    </source>
</reference>
<sequence>MCVVKASLVAALVAALAYMLATNPFGNVPPSLPSDSAMSALPSWPAYRASNALASVLGATAAATTPPSARAWAIITAFMQSEILATLLAHDVFDNIFPEGSTSAQAAIELGLHEPTLRRYLAAAETLGLVKHGRSTDRFFLTEAGKTLRSDAPSSLRPIALFMHGGATKAAWRAATSRSIVTGESGWMLAHGQDIWHYLAEHPEEEALFGQAMTGLTRPMSGAIVADLKPPTSVGGRNATFCDIGGGVGTLLSEWLRHHPHARGFLLEQPAVVERAKEYLASRGVAGRSTVASGSFFEKLPANMGAACDVFVIKHCLHNWADEPAAAILAHIREGSKKKHAILVAIEAVLMPGASAVLELPKRLMDINMATTVSHGARERTMADFAALFKSAGLPAPTRQTLRLPSVSLLTAPLHAA</sequence>
<evidence type="ECO:0000313" key="6">
    <source>
        <dbReference type="EMBL" id="KAG8468901.1"/>
    </source>
</evidence>
<keyword evidence="4" id="KW-0732">Signal</keyword>
<dbReference type="SUPFAM" id="SSF53335">
    <property type="entry name" value="S-adenosyl-L-methionine-dependent methyltransferases"/>
    <property type="match status" value="1"/>
</dbReference>
<proteinExistence type="predicted"/>
<organism evidence="6 7">
    <name type="scientific">Diacronema lutheri</name>
    <name type="common">Unicellular marine alga</name>
    <name type="synonym">Monochrysis lutheri</name>
    <dbReference type="NCBI Taxonomy" id="2081491"/>
    <lineage>
        <taxon>Eukaryota</taxon>
        <taxon>Haptista</taxon>
        <taxon>Haptophyta</taxon>
        <taxon>Pavlovophyceae</taxon>
        <taxon>Pavlovales</taxon>
        <taxon>Pavlovaceae</taxon>
        <taxon>Diacronema</taxon>
    </lineage>
</organism>
<dbReference type="InterPro" id="IPR036390">
    <property type="entry name" value="WH_DNA-bd_sf"/>
</dbReference>
<accession>A0A8J5XTY3</accession>
<keyword evidence="3" id="KW-0949">S-adenosyl-L-methionine</keyword>
<dbReference type="InterPro" id="IPR001077">
    <property type="entry name" value="COMT_C"/>
</dbReference>
<dbReference type="SUPFAM" id="SSF46785">
    <property type="entry name" value="Winged helix' DNA-binding domain"/>
    <property type="match status" value="1"/>
</dbReference>
<evidence type="ECO:0000256" key="2">
    <source>
        <dbReference type="ARBA" id="ARBA00022679"/>
    </source>
</evidence>
<keyword evidence="2" id="KW-0808">Transferase</keyword>
<evidence type="ECO:0000313" key="7">
    <source>
        <dbReference type="Proteomes" id="UP000751190"/>
    </source>
</evidence>
<dbReference type="InterPro" id="IPR029063">
    <property type="entry name" value="SAM-dependent_MTases_sf"/>
</dbReference>
<gene>
    <name evidence="6" type="ORF">KFE25_007419</name>
</gene>
<dbReference type="OMA" id="KMIILER"/>
<dbReference type="AlphaFoldDB" id="A0A8J5XTY3"/>
<dbReference type="PANTHER" id="PTHR43712">
    <property type="entry name" value="PUTATIVE (AFU_ORTHOLOGUE AFUA_4G14580)-RELATED"/>
    <property type="match status" value="1"/>
</dbReference>
<dbReference type="EMBL" id="JAGTXO010000003">
    <property type="protein sequence ID" value="KAG8468901.1"/>
    <property type="molecule type" value="Genomic_DNA"/>
</dbReference>
<dbReference type="Gene3D" id="1.10.287.1350">
    <property type="match status" value="1"/>
</dbReference>
<comment type="caution">
    <text evidence="6">The sequence shown here is derived from an EMBL/GenBank/DDBJ whole genome shotgun (WGS) entry which is preliminary data.</text>
</comment>
<dbReference type="Gene3D" id="3.40.50.150">
    <property type="entry name" value="Vaccinia Virus protein VP39"/>
    <property type="match status" value="1"/>
</dbReference>
<feature type="signal peptide" evidence="4">
    <location>
        <begin position="1"/>
        <end position="21"/>
    </location>
</feature>
<dbReference type="PANTHER" id="PTHR43712:SF2">
    <property type="entry name" value="O-METHYLTRANSFERASE CICE"/>
    <property type="match status" value="1"/>
</dbReference>
<dbReference type="Gene3D" id="1.10.10.10">
    <property type="entry name" value="Winged helix-like DNA-binding domain superfamily/Winged helix DNA-binding domain"/>
    <property type="match status" value="1"/>
</dbReference>
<dbReference type="Pfam" id="PF00891">
    <property type="entry name" value="Methyltransf_2"/>
    <property type="match status" value="1"/>
</dbReference>
<evidence type="ECO:0000256" key="4">
    <source>
        <dbReference type="SAM" id="SignalP"/>
    </source>
</evidence>
<feature type="domain" description="O-methyltransferase C-terminal" evidence="5">
    <location>
        <begin position="186"/>
        <end position="393"/>
    </location>
</feature>
<evidence type="ECO:0000256" key="1">
    <source>
        <dbReference type="ARBA" id="ARBA00022603"/>
    </source>
</evidence>